<dbReference type="EMBL" id="JAFMPM010000007">
    <property type="protein sequence ID" value="MBO0613923.1"/>
    <property type="molecule type" value="Genomic_DNA"/>
</dbReference>
<dbReference type="AlphaFoldDB" id="A0A8B0SIL4"/>
<organism evidence="3">
    <name type="scientific">Thiothrix fructosivorans</name>
    <dbReference type="NCBI Taxonomy" id="111770"/>
    <lineage>
        <taxon>Bacteria</taxon>
        <taxon>Pseudomonadati</taxon>
        <taxon>Pseudomonadota</taxon>
        <taxon>Gammaproteobacteria</taxon>
        <taxon>Thiotrichales</taxon>
        <taxon>Thiotrichaceae</taxon>
        <taxon>Thiothrix</taxon>
    </lineage>
</organism>
<evidence type="ECO:0000313" key="3">
    <source>
        <dbReference type="EMBL" id="QTX10290.1"/>
    </source>
</evidence>
<dbReference type="Pfam" id="PF13304">
    <property type="entry name" value="AAA_21"/>
    <property type="match status" value="1"/>
</dbReference>
<name>A0A8B0SIL4_9GAMM</name>
<dbReference type="InterPro" id="IPR051396">
    <property type="entry name" value="Bact_Antivir_Def_Nuclease"/>
</dbReference>
<keyword evidence="3" id="KW-0547">Nucleotide-binding</keyword>
<dbReference type="PANTHER" id="PTHR43581">
    <property type="entry name" value="ATP/GTP PHOSPHATASE"/>
    <property type="match status" value="1"/>
</dbReference>
<sequence>MTEHFIQYIDIERYKCFSDFSAHGFQRVNLIAGKNNVGKTALMEAIFINVCSSTISDLFDSLLFFYKQRKATDYAYKTLNKKDATDTILKQASSLKSKTNIQAIEFKLNDSEISRKYEININNSNNSIAEENMDIFSIANKAIIKDVCWIGSSRDSQEGIIDSFTSIQKKDREDDLNHLINSFDNEIEKIKVIGNSIQCRVTASDGSFSYRGIGEYGDGLRLYVSVIADMFTAENHYIFIDEIDNGVHYTLLDKLWDIILKLSKELNVQVFATTHSRECIESYCRIVEKHKERNISFITLVKNKEKQIKAIIRDYDTFTDSIHDSREVRGW</sequence>
<dbReference type="RefSeq" id="WP_207251658.1">
    <property type="nucleotide sequence ID" value="NZ_JAFMPM010000007.1"/>
</dbReference>
<dbReference type="SUPFAM" id="SSF52540">
    <property type="entry name" value="P-loop containing nucleoside triphosphate hydrolases"/>
    <property type="match status" value="1"/>
</dbReference>
<dbReference type="Proteomes" id="UP000664466">
    <property type="component" value="Unassembled WGS sequence"/>
</dbReference>
<evidence type="ECO:0000259" key="1">
    <source>
        <dbReference type="Pfam" id="PF13304"/>
    </source>
</evidence>
<reference evidence="3" key="2">
    <citation type="submission" date="2021-04" db="EMBL/GenBank/DDBJ databases">
        <title>Complete Genome and methylome analysis of Thiothrix fructosivorans ATCC 49748.</title>
        <authorList>
            <person name="Fomenkov A."/>
            <person name="Sun L."/>
            <person name="Vincze T."/>
            <person name="Grabovich M.Y."/>
            <person name="Roberts R.J."/>
        </authorList>
    </citation>
    <scope>NUCLEOTIDE SEQUENCE</scope>
    <source>
        <strain evidence="3">ATCC 49748</strain>
    </source>
</reference>
<reference evidence="2 4" key="1">
    <citation type="submission" date="2021-03" db="EMBL/GenBank/DDBJ databases">
        <title>Draft genome and methylome analysis of Thiotrix fructosivoruns ATCC 49748.</title>
        <authorList>
            <person name="Fomenkov A."/>
            <person name="Grabovich M.Y."/>
            <person name="Roberts R.J."/>
        </authorList>
    </citation>
    <scope>NUCLEOTIDE SEQUENCE [LARGE SCALE GENOMIC DNA]</scope>
    <source>
        <strain evidence="2 4">ATCC 49748</strain>
    </source>
</reference>
<dbReference type="PANTHER" id="PTHR43581:SF4">
    <property type="entry name" value="ATP_GTP PHOSPHATASE"/>
    <property type="match status" value="1"/>
</dbReference>
<dbReference type="InterPro" id="IPR003959">
    <property type="entry name" value="ATPase_AAA_core"/>
</dbReference>
<dbReference type="Gene3D" id="3.40.50.300">
    <property type="entry name" value="P-loop containing nucleotide triphosphate hydrolases"/>
    <property type="match status" value="1"/>
</dbReference>
<dbReference type="InterPro" id="IPR027417">
    <property type="entry name" value="P-loop_NTPase"/>
</dbReference>
<proteinExistence type="predicted"/>
<accession>A0A8B0SIL4</accession>
<evidence type="ECO:0000313" key="2">
    <source>
        <dbReference type="EMBL" id="MBO0613923.1"/>
    </source>
</evidence>
<gene>
    <name evidence="3" type="ORF">J1836_017145</name>
    <name evidence="2" type="ORF">J1836_13515</name>
</gene>
<dbReference type="EMBL" id="CP072748">
    <property type="protein sequence ID" value="QTX10290.1"/>
    <property type="molecule type" value="Genomic_DNA"/>
</dbReference>
<keyword evidence="4" id="KW-1185">Reference proteome</keyword>
<evidence type="ECO:0000313" key="4">
    <source>
        <dbReference type="Proteomes" id="UP000664466"/>
    </source>
</evidence>
<protein>
    <submittedName>
        <fullName evidence="3">ATP-binding protein</fullName>
    </submittedName>
</protein>
<dbReference type="GO" id="GO:0005524">
    <property type="term" value="F:ATP binding"/>
    <property type="evidence" value="ECO:0007669"/>
    <property type="project" value="UniProtKB-KW"/>
</dbReference>
<feature type="domain" description="ATPase AAA-type core" evidence="1">
    <location>
        <begin position="28"/>
        <end position="276"/>
    </location>
</feature>
<dbReference type="GO" id="GO:0016887">
    <property type="term" value="F:ATP hydrolysis activity"/>
    <property type="evidence" value="ECO:0007669"/>
    <property type="project" value="InterPro"/>
</dbReference>
<keyword evidence="3" id="KW-0067">ATP-binding</keyword>